<dbReference type="EMBL" id="LR796747">
    <property type="protein sequence ID" value="CAB4163170.1"/>
    <property type="molecule type" value="Genomic_DNA"/>
</dbReference>
<proteinExistence type="predicted"/>
<name>A0A6J5NTX7_9CAUD</name>
<evidence type="ECO:0008006" key="2">
    <source>
        <dbReference type="Google" id="ProtNLM"/>
    </source>
</evidence>
<evidence type="ECO:0000313" key="1">
    <source>
        <dbReference type="EMBL" id="CAB4163170.1"/>
    </source>
</evidence>
<accession>A0A6J5NTX7</accession>
<organism evidence="1">
    <name type="scientific">uncultured Caudovirales phage</name>
    <dbReference type="NCBI Taxonomy" id="2100421"/>
    <lineage>
        <taxon>Viruses</taxon>
        <taxon>Duplodnaviria</taxon>
        <taxon>Heunggongvirae</taxon>
        <taxon>Uroviricota</taxon>
        <taxon>Caudoviricetes</taxon>
        <taxon>Peduoviridae</taxon>
        <taxon>Maltschvirus</taxon>
        <taxon>Maltschvirus maltsch</taxon>
    </lineage>
</organism>
<gene>
    <name evidence="1" type="ORF">UFOVP803_1</name>
</gene>
<protein>
    <recommendedName>
        <fullName evidence="2">LT_GEWL domain containing protein</fullName>
    </recommendedName>
</protein>
<reference evidence="1" key="1">
    <citation type="submission" date="2020-04" db="EMBL/GenBank/DDBJ databases">
        <authorList>
            <person name="Chiriac C."/>
            <person name="Salcher M."/>
            <person name="Ghai R."/>
            <person name="Kavagutti S V."/>
        </authorList>
    </citation>
    <scope>NUCLEOTIDE SEQUENCE</scope>
</reference>
<sequence>MNSYPQELSTGKENLWTTRRSHAQVIHILVGNLTRRLPSRHGGEPLRRIARSRFSVVTGLLCLNVVMTAYPSNAIDNTKELYKLYAHTKLLNSKEFHCVDLLWTKESQWNPRSDNKHSTAYGIPQLLKMKERDPFKQIDLGLRYIHHRHSTPCEAWAYWKKKGHY</sequence>